<accession>A0A168P6N9</accession>
<dbReference type="OrthoDB" id="10387005at2759"/>
<evidence type="ECO:0000313" key="2">
    <source>
        <dbReference type="EMBL" id="OAD07254.1"/>
    </source>
</evidence>
<feature type="transmembrane region" description="Helical" evidence="1">
    <location>
        <begin position="103"/>
        <end position="128"/>
    </location>
</feature>
<keyword evidence="1" id="KW-0472">Membrane</keyword>
<organism evidence="2 3">
    <name type="scientific">Mucor lusitanicus CBS 277.49</name>
    <dbReference type="NCBI Taxonomy" id="747725"/>
    <lineage>
        <taxon>Eukaryota</taxon>
        <taxon>Fungi</taxon>
        <taxon>Fungi incertae sedis</taxon>
        <taxon>Mucoromycota</taxon>
        <taxon>Mucoromycotina</taxon>
        <taxon>Mucoromycetes</taxon>
        <taxon>Mucorales</taxon>
        <taxon>Mucorineae</taxon>
        <taxon>Mucoraceae</taxon>
        <taxon>Mucor</taxon>
    </lineage>
</organism>
<dbReference type="EMBL" id="AMYB01000002">
    <property type="protein sequence ID" value="OAD07254.1"/>
    <property type="molecule type" value="Genomic_DNA"/>
</dbReference>
<dbReference type="AlphaFoldDB" id="A0A168P6N9"/>
<sequence>MELRPRQASSTPPVEVQCQHCGRTDFKGDRGLAMHLRRSNCAVQYRQHQMQTSRSQAAASAMPSVDSLFARPLLITVENFFAIIINVPILIKHARDLLMLLYGYANAFVDISGIFSSIVNGCIFVWTLCTDPDNISTPFLPNSVQPHWDSVYNSLNTHVDMTFWSARLFGVWKFLVTPIRIDPEALYARIEDNPNLPFWIKAALIRLGKMVELLIGSYLFSKMLAWSLNALVAFMLFTYFGLKQVVFRYLS</sequence>
<keyword evidence="3" id="KW-1185">Reference proteome</keyword>
<reference evidence="2 3" key="1">
    <citation type="submission" date="2015-06" db="EMBL/GenBank/DDBJ databases">
        <title>Expansion of signal transduction pathways in fungi by whole-genome duplication.</title>
        <authorList>
            <consortium name="DOE Joint Genome Institute"/>
            <person name="Corrochano L.M."/>
            <person name="Kuo A."/>
            <person name="Marcet-Houben M."/>
            <person name="Polaino S."/>
            <person name="Salamov A."/>
            <person name="Villalobos J.M."/>
            <person name="Alvarez M.I."/>
            <person name="Avalos J."/>
            <person name="Benito E.P."/>
            <person name="Benoit I."/>
            <person name="Burger G."/>
            <person name="Camino L.P."/>
            <person name="Canovas D."/>
            <person name="Cerda-Olmedo E."/>
            <person name="Cheng J.-F."/>
            <person name="Dominguez A."/>
            <person name="Elias M."/>
            <person name="Eslava A.P."/>
            <person name="Glaser F."/>
            <person name="Grimwood J."/>
            <person name="Gutierrez G."/>
            <person name="Heitman J."/>
            <person name="Henrissat B."/>
            <person name="Iturriaga E.A."/>
            <person name="Lang B.F."/>
            <person name="Lavin J.L."/>
            <person name="Lee S."/>
            <person name="Li W."/>
            <person name="Lindquist E."/>
            <person name="Lopez-Garcia S."/>
            <person name="Luque E.M."/>
            <person name="Marcos A.T."/>
            <person name="Martin J."/>
            <person name="Mccluskey K."/>
            <person name="Medina H.R."/>
            <person name="Miralles-Duran A."/>
            <person name="Miyazaki A."/>
            <person name="Munoz-Torres E."/>
            <person name="Oguiza J.A."/>
            <person name="Ohm R."/>
            <person name="Olmedo M."/>
            <person name="Orejas M."/>
            <person name="Ortiz-Castellanos L."/>
            <person name="Pisabarro A.G."/>
            <person name="Rodriguez-Romero J."/>
            <person name="Ruiz-Herrera J."/>
            <person name="Ruiz-Vazquez R."/>
            <person name="Sanz C."/>
            <person name="Schackwitz W."/>
            <person name="Schmutz J."/>
            <person name="Shahriari M."/>
            <person name="Shelest E."/>
            <person name="Silva-Franco F."/>
            <person name="Soanes D."/>
            <person name="Syed K."/>
            <person name="Tagua V.G."/>
            <person name="Talbot N.J."/>
            <person name="Thon M."/>
            <person name="De Vries R.P."/>
            <person name="Wiebenga A."/>
            <person name="Yadav J.S."/>
            <person name="Braun E.L."/>
            <person name="Baker S."/>
            <person name="Garre V."/>
            <person name="Horwitz B."/>
            <person name="Torres-Martinez S."/>
            <person name="Idnurm A."/>
            <person name="Herrera-Estrella A."/>
            <person name="Gabaldon T."/>
            <person name="Grigoriev I.V."/>
        </authorList>
    </citation>
    <scope>NUCLEOTIDE SEQUENCE [LARGE SCALE GENOMIC DNA]</scope>
    <source>
        <strain evidence="2 3">CBS 277.49</strain>
    </source>
</reference>
<gene>
    <name evidence="2" type="ORF">MUCCIDRAFT_107857</name>
</gene>
<evidence type="ECO:0000256" key="1">
    <source>
        <dbReference type="SAM" id="Phobius"/>
    </source>
</evidence>
<keyword evidence="1" id="KW-0812">Transmembrane</keyword>
<evidence type="ECO:0000313" key="3">
    <source>
        <dbReference type="Proteomes" id="UP000077051"/>
    </source>
</evidence>
<feature type="transmembrane region" description="Helical" evidence="1">
    <location>
        <begin position="223"/>
        <end position="242"/>
    </location>
</feature>
<name>A0A168P6N9_MUCCL</name>
<dbReference type="VEuPathDB" id="FungiDB:MUCCIDRAFT_107857"/>
<proteinExistence type="predicted"/>
<protein>
    <submittedName>
        <fullName evidence="2">Uncharacterized protein</fullName>
    </submittedName>
</protein>
<dbReference type="Proteomes" id="UP000077051">
    <property type="component" value="Unassembled WGS sequence"/>
</dbReference>
<keyword evidence="1" id="KW-1133">Transmembrane helix</keyword>
<comment type="caution">
    <text evidence="2">The sequence shown here is derived from an EMBL/GenBank/DDBJ whole genome shotgun (WGS) entry which is preliminary data.</text>
</comment>
<feature type="transmembrane region" description="Helical" evidence="1">
    <location>
        <begin position="69"/>
        <end position="91"/>
    </location>
</feature>